<name>A0A444L6E3_METS7</name>
<dbReference type="InterPro" id="IPR050147">
    <property type="entry name" value="Ser/Thr_Dehydratase"/>
</dbReference>
<evidence type="ECO:0000313" key="8">
    <source>
        <dbReference type="EMBL" id="RWX73155.1"/>
    </source>
</evidence>
<dbReference type="Gene3D" id="1.10.10.10">
    <property type="entry name" value="Winged helix-like DNA-binding domain superfamily/Winged helix DNA-binding domain"/>
    <property type="match status" value="1"/>
</dbReference>
<evidence type="ECO:0000256" key="1">
    <source>
        <dbReference type="ARBA" id="ARBA00001933"/>
    </source>
</evidence>
<keyword evidence="3" id="KW-0663">Pyridoxal phosphate</keyword>
<accession>A0A444L6E3</accession>
<dbReference type="InterPro" id="IPR036052">
    <property type="entry name" value="TrpB-like_PALP_sf"/>
</dbReference>
<dbReference type="NCBIfam" id="TIGR00260">
    <property type="entry name" value="thrC"/>
    <property type="match status" value="1"/>
</dbReference>
<dbReference type="InterPro" id="IPR001926">
    <property type="entry name" value="TrpB-like_PALP"/>
</dbReference>
<proteinExistence type="inferred from homology"/>
<feature type="domain" description="Tryptophan synthase beta chain-like PALP" evidence="6">
    <location>
        <begin position="3"/>
        <end position="303"/>
    </location>
</feature>
<comment type="cofactor">
    <cofactor evidence="1">
        <name>pyridoxal 5'-phosphate</name>
        <dbReference type="ChEBI" id="CHEBI:597326"/>
    </cofactor>
</comment>
<dbReference type="Proteomes" id="UP000288215">
    <property type="component" value="Unassembled WGS sequence"/>
</dbReference>
<feature type="domain" description="Transcription regulator PadR N-terminal" evidence="7">
    <location>
        <begin position="345"/>
        <end position="416"/>
    </location>
</feature>
<evidence type="ECO:0000259" key="7">
    <source>
        <dbReference type="Pfam" id="PF03551"/>
    </source>
</evidence>
<dbReference type="InterPro" id="IPR004450">
    <property type="entry name" value="Thr_synthase-like"/>
</dbReference>
<comment type="caution">
    <text evidence="8">The sequence shown here is derived from an EMBL/GenBank/DDBJ whole genome shotgun (WGS) entry which is preliminary data.</text>
</comment>
<dbReference type="AlphaFoldDB" id="A0A444L6E3"/>
<gene>
    <name evidence="8" type="ORF">Metus_1129</name>
</gene>
<dbReference type="SUPFAM" id="SSF46785">
    <property type="entry name" value="Winged helix' DNA-binding domain"/>
    <property type="match status" value="1"/>
</dbReference>
<dbReference type="EC" id="4.2.3.1" evidence="5"/>
<dbReference type="GO" id="GO:0009088">
    <property type="term" value="P:threonine biosynthetic process"/>
    <property type="evidence" value="ECO:0007669"/>
    <property type="project" value="UniProtKB-UniRule"/>
</dbReference>
<keyword evidence="4" id="KW-0456">Lyase</keyword>
<sequence length="424" mass="46793">MIISLGEGGTHLHDCKRLAEELRVRRLLVKDETTNPTGSFIDRGMTVAISRAKALGYSGVLCGLSGNLGASLAAYAAKAGMNCTVYVPQTIDLGKLYQMIAFGAEVRYAKDDDDLSKAPDTGLYTFRLEPIDPFHLQGEKTTGYEIVEQNGSRLPDRIIVPMGNGTLISMIWMGILEFQEIGLLDEGSVRMTGVQASGTSPIVDLFTRLKTDIRTSRVSTEVPMDIGIKKPLLEALAIRSIKESGGTAVAVSGKEIIDAMHLLAKREGIFAEPAAASTIAAVGRLVEDGIIDKDEEVVCVITGTGLKDPVTARKMVRDLRNLEIMIRRKEERRLTTELGLTKIRILHILTRGESYGYSIWKQLSKNYGFAIQMPSIYQHLNELQSLHLIQRTRVVKMVGKPERSYYSITPRGRRILSSLKELMP</sequence>
<dbReference type="SUPFAM" id="SSF53686">
    <property type="entry name" value="Tryptophan synthase beta subunit-like PLP-dependent enzymes"/>
    <property type="match status" value="1"/>
</dbReference>
<dbReference type="PANTHER" id="PTHR48078">
    <property type="entry name" value="THREONINE DEHYDRATASE, MITOCHONDRIAL-RELATED"/>
    <property type="match status" value="1"/>
</dbReference>
<organism evidence="8 9">
    <name type="scientific">Methanosuratincola subterraneus</name>
    <dbReference type="NCBI Taxonomy" id="2593994"/>
    <lineage>
        <taxon>Archaea</taxon>
        <taxon>Thermoproteota</taxon>
        <taxon>Methanosuratincolia</taxon>
        <taxon>Candidatus Methanomethylicales</taxon>
        <taxon>Candidatus Methanomethylicaceae</taxon>
        <taxon>Candidatus Methanosuratincola (ex Vanwonterghem et al. 2016)</taxon>
    </lineage>
</organism>
<evidence type="ECO:0000256" key="4">
    <source>
        <dbReference type="ARBA" id="ARBA00023239"/>
    </source>
</evidence>
<evidence type="ECO:0000256" key="5">
    <source>
        <dbReference type="NCBIfam" id="TIGR00260"/>
    </source>
</evidence>
<evidence type="ECO:0000313" key="9">
    <source>
        <dbReference type="Proteomes" id="UP000288215"/>
    </source>
</evidence>
<dbReference type="GO" id="GO:0004794">
    <property type="term" value="F:threonine deaminase activity"/>
    <property type="evidence" value="ECO:0007669"/>
    <property type="project" value="TreeGrafter"/>
</dbReference>
<dbReference type="InterPro" id="IPR005149">
    <property type="entry name" value="Tscrpt_reg_PadR_N"/>
</dbReference>
<dbReference type="Gene3D" id="3.40.50.1100">
    <property type="match status" value="2"/>
</dbReference>
<dbReference type="GO" id="GO:0003941">
    <property type="term" value="F:L-serine ammonia-lyase activity"/>
    <property type="evidence" value="ECO:0007669"/>
    <property type="project" value="TreeGrafter"/>
</dbReference>
<evidence type="ECO:0000256" key="3">
    <source>
        <dbReference type="ARBA" id="ARBA00022898"/>
    </source>
</evidence>
<dbReference type="InterPro" id="IPR036388">
    <property type="entry name" value="WH-like_DNA-bd_sf"/>
</dbReference>
<dbReference type="GO" id="GO:0004795">
    <property type="term" value="F:threonine synthase activity"/>
    <property type="evidence" value="ECO:0007669"/>
    <property type="project" value="UniProtKB-UniRule"/>
</dbReference>
<dbReference type="Pfam" id="PF03551">
    <property type="entry name" value="PadR"/>
    <property type="match status" value="1"/>
</dbReference>
<comment type="similarity">
    <text evidence="2">Belongs to the threonine synthase family.</text>
</comment>
<evidence type="ECO:0000256" key="2">
    <source>
        <dbReference type="ARBA" id="ARBA00005517"/>
    </source>
</evidence>
<dbReference type="PANTHER" id="PTHR48078:SF6">
    <property type="entry name" value="L-THREONINE DEHYDRATASE CATABOLIC TDCB"/>
    <property type="match status" value="1"/>
</dbReference>
<protein>
    <recommendedName>
        <fullName evidence="5">Threonine synthase</fullName>
        <ecNumber evidence="5">4.2.3.1</ecNumber>
    </recommendedName>
</protein>
<evidence type="ECO:0000259" key="6">
    <source>
        <dbReference type="Pfam" id="PF00291"/>
    </source>
</evidence>
<dbReference type="GO" id="GO:0006567">
    <property type="term" value="P:L-threonine catabolic process"/>
    <property type="evidence" value="ECO:0007669"/>
    <property type="project" value="TreeGrafter"/>
</dbReference>
<reference evidence="8 9" key="1">
    <citation type="submission" date="2018-12" db="EMBL/GenBank/DDBJ databases">
        <title>The complete genome of the methanogenic archaea of the candidate phylum Verstraetearchaeota, obtained from the metagenome of underground thermal water.</title>
        <authorList>
            <person name="Kadnikov V.V."/>
            <person name="Mardanov A.V."/>
            <person name="Beletsky A.V."/>
            <person name="Karnachuk O.V."/>
            <person name="Ravin N.V."/>
        </authorList>
    </citation>
    <scope>NUCLEOTIDE SEQUENCE [LARGE SCALE GENOMIC DNA]</scope>
    <source>
        <strain evidence="8">Ch88</strain>
    </source>
</reference>
<dbReference type="CDD" id="cd01563">
    <property type="entry name" value="Thr-synth_1"/>
    <property type="match status" value="1"/>
</dbReference>
<dbReference type="GO" id="GO:0006565">
    <property type="term" value="P:L-serine catabolic process"/>
    <property type="evidence" value="ECO:0007669"/>
    <property type="project" value="TreeGrafter"/>
</dbReference>
<dbReference type="InterPro" id="IPR036390">
    <property type="entry name" value="WH_DNA-bd_sf"/>
</dbReference>
<dbReference type="GO" id="GO:0009097">
    <property type="term" value="P:isoleucine biosynthetic process"/>
    <property type="evidence" value="ECO:0007669"/>
    <property type="project" value="TreeGrafter"/>
</dbReference>
<dbReference type="EMBL" id="RXGA01000003">
    <property type="protein sequence ID" value="RWX73155.1"/>
    <property type="molecule type" value="Genomic_DNA"/>
</dbReference>
<dbReference type="Pfam" id="PF00291">
    <property type="entry name" value="PALP"/>
    <property type="match status" value="1"/>
</dbReference>